<evidence type="ECO:0000256" key="11">
    <source>
        <dbReference type="PIRSR" id="PIRSR038927-1"/>
    </source>
</evidence>
<comment type="caution">
    <text evidence="15">The sequence shown here is derived from an EMBL/GenBank/DDBJ whole genome shotgun (WGS) entry which is preliminary data.</text>
</comment>
<feature type="domain" description="Catalase core" evidence="14">
    <location>
        <begin position="61"/>
        <end position="473"/>
    </location>
</feature>
<comment type="function">
    <text evidence="10">Occurs in almost all aerobically respiring organisms and serves to protect cells from the toxic effects of hydrogen peroxide.</text>
</comment>
<dbReference type="InterPro" id="IPR002226">
    <property type="entry name" value="Catalase_haem_BS"/>
</dbReference>
<evidence type="ECO:0000313" key="16">
    <source>
        <dbReference type="Proteomes" id="UP000076863"/>
    </source>
</evidence>
<comment type="catalytic activity">
    <reaction evidence="10">
        <text>2 H2O2 = O2 + 2 H2O</text>
        <dbReference type="Rhea" id="RHEA:20309"/>
        <dbReference type="ChEBI" id="CHEBI:15377"/>
        <dbReference type="ChEBI" id="CHEBI:15379"/>
        <dbReference type="ChEBI" id="CHEBI:16240"/>
        <dbReference type="EC" id="1.11.1.6"/>
    </reaction>
</comment>
<evidence type="ECO:0000313" key="15">
    <source>
        <dbReference type="EMBL" id="OAA52619.1"/>
    </source>
</evidence>
<dbReference type="InterPro" id="IPR011614">
    <property type="entry name" value="Catalase_core"/>
</dbReference>
<evidence type="ECO:0000256" key="5">
    <source>
        <dbReference type="ARBA" id="ARBA00022617"/>
    </source>
</evidence>
<dbReference type="Gene3D" id="1.20.1370.20">
    <property type="match status" value="1"/>
</dbReference>
<sequence>MVQLTAIAGALCAIGLVSAQCPYANPAYLSKRDESADATNRGGSRGHIQAYEVDDSSGFLTSDVGGPFSDQESLKAGDRGPTLLEDFIFRQKITHFDHERASAFQPAIAKHNGDSFADDAFYDDFGNITAASFLGAKGKKTPMFVRFSTVLGSRGSTDTARDIRGFATRFYTDEGNFDIVGNNAPVFFIQDAIQFPDLVHALKPESKNEIPQASTAHDTAWDFFSQQTTALHAVFWALSGHGVPRSFRHMVCHPAQHHHNCYSQELTFWGFEDGFGVHTYRLVTDKGDSKLVKWHWRSKQGLASLYQEESQHISGKGADFHRQDLYDAIEAGYYPEWELNIQIVDEDKALAFGFDLLDPTKILPEELAPLQPLGVMRLDANPANYFAETEQVMFQPGHIVRGVDFSNDPLLQGRIFSYLDTQINRHGGPNFEQLPINRPIARVRNNNRDGAGQVFIHKNAAPCTAFLSLAHSPQRGALLTRPLHTDSPNTLNNGFPQQAVQSTGRGFFTAPGRQASGHLGRRRSATFADHWSQPRLFYNSLGKAEQQMLIDVLRLELSVLRPGILKNVLEQLNKISHDIARRVGRALGTEDPPLPPDEHYYHDNTTAHMSAYGAALPTIAGLRVGVLVDSESGASVAQGRAVRDGLRGAKVFASTVGERTVEGVDRTLAATDATVFDAVVVADGTAALFEAGAAARSTYYPPGRPSQIVTDSFHWGKPVGFLGSGKEAIDRTGIKAGPGVYVGSDVKSMVKNVQEGLATFKFLDRIALDESE</sequence>
<keyword evidence="4 10" id="KW-0575">Peroxidase</keyword>
<dbReference type="InterPro" id="IPR041399">
    <property type="entry name" value="Catalase_large_C"/>
</dbReference>
<keyword evidence="7 10" id="KW-0560">Oxidoreductase</keyword>
<name>A0A167L4K8_9HYPO</name>
<dbReference type="PANTHER" id="PTHR42821:SF3">
    <property type="entry name" value="CATALASE B"/>
    <property type="match status" value="1"/>
</dbReference>
<reference evidence="15 16" key="1">
    <citation type="journal article" date="2016" name="Genome Biol. Evol.">
        <title>Divergent and convergent evolution of fungal pathogenicity.</title>
        <authorList>
            <person name="Shang Y."/>
            <person name="Xiao G."/>
            <person name="Zheng P."/>
            <person name="Cen K."/>
            <person name="Zhan S."/>
            <person name="Wang C."/>
        </authorList>
    </citation>
    <scope>NUCLEOTIDE SEQUENCE [LARGE SCALE GENOMIC DNA]</scope>
    <source>
        <strain evidence="15 16">RCEF 3172</strain>
    </source>
</reference>
<proteinExistence type="inferred from homology"/>
<evidence type="ECO:0000256" key="10">
    <source>
        <dbReference type="PIRNR" id="PIRNR038927"/>
    </source>
</evidence>
<dbReference type="InterPro" id="IPR010582">
    <property type="entry name" value="Catalase_immune_responsive"/>
</dbReference>
<evidence type="ECO:0000256" key="6">
    <source>
        <dbReference type="ARBA" id="ARBA00022723"/>
    </source>
</evidence>
<dbReference type="InterPro" id="IPR024712">
    <property type="entry name" value="Catalase_clade2"/>
</dbReference>
<dbReference type="EMBL" id="AZHA01000001">
    <property type="protein sequence ID" value="OAA52619.1"/>
    <property type="molecule type" value="Genomic_DNA"/>
</dbReference>
<dbReference type="PROSITE" id="PS00437">
    <property type="entry name" value="CATALASE_1"/>
    <property type="match status" value="1"/>
</dbReference>
<evidence type="ECO:0000256" key="4">
    <source>
        <dbReference type="ARBA" id="ARBA00022559"/>
    </source>
</evidence>
<dbReference type="GO" id="GO:0005829">
    <property type="term" value="C:cytosol"/>
    <property type="evidence" value="ECO:0007669"/>
    <property type="project" value="TreeGrafter"/>
</dbReference>
<protein>
    <recommendedName>
        <fullName evidence="3 10">Catalase</fullName>
        <ecNumber evidence="3 10">1.11.1.6</ecNumber>
    </recommendedName>
</protein>
<dbReference type="SMART" id="SM01060">
    <property type="entry name" value="Catalase"/>
    <property type="match status" value="1"/>
</dbReference>
<feature type="active site" evidence="11">
    <location>
        <position position="111"/>
    </location>
</feature>
<gene>
    <name evidence="15" type="ORF">BBO_00460</name>
</gene>
<evidence type="ECO:0000256" key="2">
    <source>
        <dbReference type="ARBA" id="ARBA00005329"/>
    </source>
</evidence>
<dbReference type="PIRSF" id="PIRSF038927">
    <property type="entry name" value="Catalase_clade2"/>
    <property type="match status" value="1"/>
</dbReference>
<keyword evidence="6 10" id="KW-0479">Metal-binding</keyword>
<dbReference type="PRINTS" id="PR00067">
    <property type="entry name" value="CATALASE"/>
</dbReference>
<dbReference type="PROSITE" id="PS51402">
    <property type="entry name" value="CATALASE_3"/>
    <property type="match status" value="1"/>
</dbReference>
<dbReference type="Gene3D" id="2.40.180.10">
    <property type="entry name" value="Catalase core domain"/>
    <property type="match status" value="1"/>
</dbReference>
<dbReference type="Pfam" id="PF18011">
    <property type="entry name" value="Catalase_C"/>
    <property type="match status" value="1"/>
</dbReference>
<dbReference type="GO" id="GO:0046872">
    <property type="term" value="F:metal ion binding"/>
    <property type="evidence" value="ECO:0007669"/>
    <property type="project" value="UniProtKB-KW"/>
</dbReference>
<dbReference type="GO" id="GO:0004096">
    <property type="term" value="F:catalase activity"/>
    <property type="evidence" value="ECO:0007669"/>
    <property type="project" value="UniProtKB-UniRule"/>
</dbReference>
<dbReference type="Pfam" id="PF00199">
    <property type="entry name" value="Catalase"/>
    <property type="match status" value="2"/>
</dbReference>
<dbReference type="CDD" id="cd03132">
    <property type="entry name" value="GATase1_catalase"/>
    <property type="match status" value="1"/>
</dbReference>
<evidence type="ECO:0000259" key="14">
    <source>
        <dbReference type="SMART" id="SM01060"/>
    </source>
</evidence>
<dbReference type="EC" id="1.11.1.6" evidence="3 10"/>
<feature type="binding site" description="axial binding residue" evidence="12">
    <location>
        <position position="418"/>
    </location>
    <ligand>
        <name>heme</name>
        <dbReference type="ChEBI" id="CHEBI:30413"/>
    </ligand>
    <ligandPart>
        <name>Fe</name>
        <dbReference type="ChEBI" id="CHEBI:18248"/>
    </ligandPart>
</feature>
<dbReference type="InterPro" id="IPR029062">
    <property type="entry name" value="Class_I_gatase-like"/>
</dbReference>
<keyword evidence="13" id="KW-0732">Signal</keyword>
<comment type="cofactor">
    <cofactor evidence="1 10 12">
        <name>heme</name>
        <dbReference type="ChEBI" id="CHEBI:30413"/>
    </cofactor>
</comment>
<dbReference type="InterPro" id="IPR043156">
    <property type="entry name" value="Catalase_clade2_helical"/>
</dbReference>
<dbReference type="GO" id="GO:0006979">
    <property type="term" value="P:response to oxidative stress"/>
    <property type="evidence" value="ECO:0007669"/>
    <property type="project" value="InterPro"/>
</dbReference>
<feature type="active site" evidence="11">
    <location>
        <position position="182"/>
    </location>
</feature>
<dbReference type="GO" id="GO:0042744">
    <property type="term" value="P:hydrogen peroxide catabolic process"/>
    <property type="evidence" value="ECO:0007669"/>
    <property type="project" value="UniProtKB-UniRule"/>
</dbReference>
<dbReference type="InterPro" id="IPR018028">
    <property type="entry name" value="Catalase"/>
</dbReference>
<keyword evidence="9 10" id="KW-0376">Hydrogen peroxide</keyword>
<dbReference type="Gene3D" id="3.40.50.880">
    <property type="match status" value="1"/>
</dbReference>
<dbReference type="SUPFAM" id="SSF56634">
    <property type="entry name" value="Heme-dependent catalase-like"/>
    <property type="match status" value="1"/>
</dbReference>
<feature type="signal peptide" evidence="13">
    <location>
        <begin position="1"/>
        <end position="19"/>
    </location>
</feature>
<dbReference type="InterPro" id="IPR020835">
    <property type="entry name" value="Catalase_sf"/>
</dbReference>
<dbReference type="PANTHER" id="PTHR42821">
    <property type="entry name" value="CATALASE"/>
    <property type="match status" value="1"/>
</dbReference>
<dbReference type="AlphaFoldDB" id="A0A167L4K8"/>
<evidence type="ECO:0000256" key="9">
    <source>
        <dbReference type="ARBA" id="ARBA00023324"/>
    </source>
</evidence>
<dbReference type="OrthoDB" id="6880011at2759"/>
<evidence type="ECO:0000256" key="7">
    <source>
        <dbReference type="ARBA" id="ARBA00023002"/>
    </source>
</evidence>
<dbReference type="Pfam" id="PF06628">
    <property type="entry name" value="Catalase-rel"/>
    <property type="match status" value="1"/>
</dbReference>
<dbReference type="GO" id="GO:0020037">
    <property type="term" value="F:heme binding"/>
    <property type="evidence" value="ECO:0007669"/>
    <property type="project" value="UniProtKB-UniRule"/>
</dbReference>
<accession>A0A167L4K8</accession>
<organism evidence="15 16">
    <name type="scientific">Beauveria brongniartii RCEF 3172</name>
    <dbReference type="NCBI Taxonomy" id="1081107"/>
    <lineage>
        <taxon>Eukaryota</taxon>
        <taxon>Fungi</taxon>
        <taxon>Dikarya</taxon>
        <taxon>Ascomycota</taxon>
        <taxon>Pezizomycotina</taxon>
        <taxon>Sordariomycetes</taxon>
        <taxon>Hypocreomycetidae</taxon>
        <taxon>Hypocreales</taxon>
        <taxon>Cordycipitaceae</taxon>
        <taxon>Beauveria</taxon>
        <taxon>Beauveria brongniartii</taxon>
    </lineage>
</organism>
<comment type="similarity">
    <text evidence="2 10">Belongs to the catalase family.</text>
</comment>
<evidence type="ECO:0000256" key="13">
    <source>
        <dbReference type="SAM" id="SignalP"/>
    </source>
</evidence>
<evidence type="ECO:0000256" key="12">
    <source>
        <dbReference type="PIRSR" id="PIRSR038927-2"/>
    </source>
</evidence>
<keyword evidence="8 10" id="KW-0408">Iron</keyword>
<dbReference type="Proteomes" id="UP000076863">
    <property type="component" value="Unassembled WGS sequence"/>
</dbReference>
<keyword evidence="16" id="KW-1185">Reference proteome</keyword>
<evidence type="ECO:0000256" key="3">
    <source>
        <dbReference type="ARBA" id="ARBA00012314"/>
    </source>
</evidence>
<keyword evidence="5 10" id="KW-0349">Heme</keyword>
<evidence type="ECO:0000256" key="1">
    <source>
        <dbReference type="ARBA" id="ARBA00001971"/>
    </source>
</evidence>
<evidence type="ECO:0000256" key="8">
    <source>
        <dbReference type="ARBA" id="ARBA00023004"/>
    </source>
</evidence>
<feature type="chain" id="PRO_5007889696" description="Catalase" evidence="13">
    <location>
        <begin position="20"/>
        <end position="772"/>
    </location>
</feature>